<dbReference type="Gene3D" id="1.10.565.10">
    <property type="entry name" value="Retinoid X Receptor"/>
    <property type="match status" value="1"/>
</dbReference>
<evidence type="ECO:0000313" key="6">
    <source>
        <dbReference type="WBParaSite" id="ACRNAN_scaffold6997.g14021.t1"/>
    </source>
</evidence>
<name>A0A914EC74_9BILA</name>
<dbReference type="AlphaFoldDB" id="A0A914EC74"/>
<evidence type="ECO:0000256" key="3">
    <source>
        <dbReference type="ARBA" id="ARBA00023163"/>
    </source>
</evidence>
<evidence type="ECO:0000313" key="5">
    <source>
        <dbReference type="Proteomes" id="UP000887540"/>
    </source>
</evidence>
<dbReference type="InterPro" id="IPR035500">
    <property type="entry name" value="NHR-like_dom_sf"/>
</dbReference>
<keyword evidence="5" id="KW-1185">Reference proteome</keyword>
<keyword evidence="4" id="KW-0675">Receptor</keyword>
<accession>A0A914EC74</accession>
<dbReference type="PANTHER" id="PTHR45886:SF18">
    <property type="entry name" value="NR LBD DOMAIN-CONTAINING PROTEIN-RELATED"/>
    <property type="match status" value="1"/>
</dbReference>
<evidence type="ECO:0000256" key="4">
    <source>
        <dbReference type="ARBA" id="ARBA00023170"/>
    </source>
</evidence>
<dbReference type="PANTHER" id="PTHR45886">
    <property type="entry name" value="NUCLEAR HORMONE RECEPTOR FAMILY-RELATED-RELATED"/>
    <property type="match status" value="1"/>
</dbReference>
<dbReference type="SUPFAM" id="SSF48508">
    <property type="entry name" value="Nuclear receptor ligand-binding domain"/>
    <property type="match status" value="1"/>
</dbReference>
<evidence type="ECO:0000256" key="1">
    <source>
        <dbReference type="ARBA" id="ARBA00005993"/>
    </source>
</evidence>
<evidence type="ECO:0000256" key="2">
    <source>
        <dbReference type="ARBA" id="ARBA00023015"/>
    </source>
</evidence>
<proteinExistence type="inferred from homology"/>
<keyword evidence="3" id="KW-0804">Transcription</keyword>
<reference evidence="6" key="1">
    <citation type="submission" date="2022-11" db="UniProtKB">
        <authorList>
            <consortium name="WormBaseParasite"/>
        </authorList>
    </citation>
    <scope>IDENTIFICATION</scope>
</reference>
<sequence>MYPDGFMPIKAATKSPVFREATKTEHLVFCQNPESVIRVKLNQTEYVLLKSIIYCYSAIPDVSEKGRILLSEQREAYAQILLRYLQSSYGEEVTGGHPLLVMPLGAS</sequence>
<dbReference type="Proteomes" id="UP000887540">
    <property type="component" value="Unplaced"/>
</dbReference>
<organism evidence="5 6">
    <name type="scientific">Acrobeloides nanus</name>
    <dbReference type="NCBI Taxonomy" id="290746"/>
    <lineage>
        <taxon>Eukaryota</taxon>
        <taxon>Metazoa</taxon>
        <taxon>Ecdysozoa</taxon>
        <taxon>Nematoda</taxon>
        <taxon>Chromadorea</taxon>
        <taxon>Rhabditida</taxon>
        <taxon>Tylenchina</taxon>
        <taxon>Cephalobomorpha</taxon>
        <taxon>Cephaloboidea</taxon>
        <taxon>Cephalobidae</taxon>
        <taxon>Acrobeloides</taxon>
    </lineage>
</organism>
<comment type="similarity">
    <text evidence="1">Belongs to the nuclear hormone receptor family.</text>
</comment>
<keyword evidence="2" id="KW-0805">Transcription regulation</keyword>
<dbReference type="WBParaSite" id="ACRNAN_scaffold6997.g14021.t1">
    <property type="protein sequence ID" value="ACRNAN_scaffold6997.g14021.t1"/>
    <property type="gene ID" value="ACRNAN_scaffold6997.g14021"/>
</dbReference>
<protein>
    <submittedName>
        <fullName evidence="6">NR LBD domain-containing protein</fullName>
    </submittedName>
</protein>